<sequence>MTDACDVLVVGGGPAGSITALELARLGYDVKLVEALPMPRHHIGESITIGVHHQLSHLGIESVLESGGRQVFHAHEERWTESIMTLKPAAPGAATINRGMFDAACLERCSIDGVKVIAGRRTRSVKRVKPCEWHVTVEGGLALHARFVVDAAGKRGVLPRLRETTGARTIALYGYWSGDGLPTLPRVFAGSAGWAWGAPIFGLGYNVTLFVDRTAIGRCGGDVHRAYMEGISDAAIFDTGAGPVLRSDIVACDATAWFEKASVGRDFIKIGEAAQSLDPLASMGVQNAIQTAMWASIVINTVFRRPEAEAAALGFFQDKILSSAKSHAAAVAEIYASNSEGASLPFWARRAALRTPPMEDAEILEVKTAPATATTIMRGSAPLVDHACLCGSYVETRRAILVRGGGEPVAFLGGFAVADVINRIAEGCAFGELQEWLATQVSTRLAERLLNWLFRNDVIRPIDV</sequence>
<dbReference type="RefSeq" id="WP_264396550.1">
    <property type="nucleotide sequence ID" value="NZ_JBAMYB010000006.1"/>
</dbReference>
<protein>
    <submittedName>
        <fullName evidence="1">Tryptophan 7-halogenase</fullName>
    </submittedName>
</protein>
<dbReference type="PRINTS" id="PR00420">
    <property type="entry name" value="RNGMNOXGNASE"/>
</dbReference>
<organism evidence="1 2">
    <name type="scientific">Rhizobium aouanii</name>
    <dbReference type="NCBI Taxonomy" id="3118145"/>
    <lineage>
        <taxon>Bacteria</taxon>
        <taxon>Pseudomonadati</taxon>
        <taxon>Pseudomonadota</taxon>
        <taxon>Alphaproteobacteria</taxon>
        <taxon>Hyphomicrobiales</taxon>
        <taxon>Rhizobiaceae</taxon>
        <taxon>Rhizobium/Agrobacterium group</taxon>
        <taxon>Rhizobium</taxon>
    </lineage>
</organism>
<dbReference type="InterPro" id="IPR036188">
    <property type="entry name" value="FAD/NAD-bd_sf"/>
</dbReference>
<proteinExistence type="predicted"/>
<dbReference type="Gene3D" id="3.50.50.60">
    <property type="entry name" value="FAD/NAD(P)-binding domain"/>
    <property type="match status" value="1"/>
</dbReference>
<dbReference type="EMBL" id="JBAMYC010000006">
    <property type="protein sequence ID" value="MEI1248957.1"/>
    <property type="molecule type" value="Genomic_DNA"/>
</dbReference>
<dbReference type="SUPFAM" id="SSF51905">
    <property type="entry name" value="FAD/NAD(P)-binding domain"/>
    <property type="match status" value="1"/>
</dbReference>
<comment type="caution">
    <text evidence="1">The sequence shown here is derived from an EMBL/GenBank/DDBJ whole genome shotgun (WGS) entry which is preliminary data.</text>
</comment>
<dbReference type="PANTHER" id="PTHR43747">
    <property type="entry name" value="FAD-BINDING PROTEIN"/>
    <property type="match status" value="1"/>
</dbReference>
<gene>
    <name evidence="1" type="ORF">V8Q02_13210</name>
</gene>
<accession>A0ABU8CJ77</accession>
<evidence type="ECO:0000313" key="2">
    <source>
        <dbReference type="Proteomes" id="UP001531129"/>
    </source>
</evidence>
<keyword evidence="2" id="KW-1185">Reference proteome</keyword>
<dbReference type="InterPro" id="IPR050816">
    <property type="entry name" value="Flavin-dep_Halogenase_NPB"/>
</dbReference>
<dbReference type="Proteomes" id="UP001531129">
    <property type="component" value="Unassembled WGS sequence"/>
</dbReference>
<reference evidence="1 2" key="1">
    <citation type="submission" date="2024-01" db="EMBL/GenBank/DDBJ databases">
        <title>Draft genome sequences of three bacterial strains isolated from Acacia saligna represent a potential new species within the genus Rhizobium.</title>
        <authorList>
            <person name="Tambong J.T."/>
            <person name="Mnasri B."/>
        </authorList>
    </citation>
    <scope>NUCLEOTIDE SEQUENCE [LARGE SCALE GENOMIC DNA]</scope>
    <source>
        <strain evidence="1 2">1AS12I</strain>
    </source>
</reference>
<evidence type="ECO:0000313" key="1">
    <source>
        <dbReference type="EMBL" id="MEI1248957.1"/>
    </source>
</evidence>
<dbReference type="PANTHER" id="PTHR43747:SF1">
    <property type="entry name" value="SLR1998 PROTEIN"/>
    <property type="match status" value="1"/>
</dbReference>
<name>A0ABU8CJ77_9HYPH</name>
<dbReference type="Pfam" id="PF12831">
    <property type="entry name" value="FAD_oxidored"/>
    <property type="match status" value="1"/>
</dbReference>